<evidence type="ECO:0000313" key="2">
    <source>
        <dbReference type="Proteomes" id="UP000554286"/>
    </source>
</evidence>
<name>A0A7W6RGA1_9PROT</name>
<dbReference type="RefSeq" id="WP_184047822.1">
    <property type="nucleotide sequence ID" value="NZ_JACIGK010000034.1"/>
</dbReference>
<dbReference type="Proteomes" id="UP000554286">
    <property type="component" value="Unassembled WGS sequence"/>
</dbReference>
<keyword evidence="2" id="KW-1185">Reference proteome</keyword>
<accession>A0A7W6RGA1</accession>
<evidence type="ECO:0000313" key="1">
    <source>
        <dbReference type="EMBL" id="MBB4267795.1"/>
    </source>
</evidence>
<comment type="caution">
    <text evidence="1">The sequence shown here is derived from an EMBL/GenBank/DDBJ whole genome shotgun (WGS) entry which is preliminary data.</text>
</comment>
<gene>
    <name evidence="1" type="ORF">GGD89_003445</name>
</gene>
<organism evidence="1 2">
    <name type="scientific">Roseospira visakhapatnamensis</name>
    <dbReference type="NCBI Taxonomy" id="390880"/>
    <lineage>
        <taxon>Bacteria</taxon>
        <taxon>Pseudomonadati</taxon>
        <taxon>Pseudomonadota</taxon>
        <taxon>Alphaproteobacteria</taxon>
        <taxon>Rhodospirillales</taxon>
        <taxon>Rhodospirillaceae</taxon>
        <taxon>Roseospira</taxon>
    </lineage>
</organism>
<dbReference type="EMBL" id="JACIGK010000034">
    <property type="protein sequence ID" value="MBB4267795.1"/>
    <property type="molecule type" value="Genomic_DNA"/>
</dbReference>
<reference evidence="1 2" key="1">
    <citation type="submission" date="2020-08" db="EMBL/GenBank/DDBJ databases">
        <title>Genome sequencing of Purple Non-Sulfur Bacteria from various extreme environments.</title>
        <authorList>
            <person name="Mayer M."/>
        </authorList>
    </citation>
    <scope>NUCLEOTIDE SEQUENCE [LARGE SCALE GENOMIC DNA]</scope>
    <source>
        <strain evidence="1 2">JA131</strain>
    </source>
</reference>
<proteinExistence type="predicted"/>
<dbReference type="AlphaFoldDB" id="A0A7W6RGA1"/>
<sequence>MLSQDLSALSVEMAAAASGAALMPSRAECGHMAAALAAAAEMARALEQGVVPETADLPTPVRDTQSAQEVVRRWLDGLPADQRARADAIIEAVTTACRRHLEPAAEVIPLTTHRRNGGPAGGDAA</sequence>
<protein>
    <submittedName>
        <fullName evidence="1">Uncharacterized protein</fullName>
    </submittedName>
</protein>